<keyword evidence="4" id="KW-0632">Potassium channel impairing toxin</keyword>
<name>A0A088DAZ8_MESEU</name>
<dbReference type="GO" id="GO:0034220">
    <property type="term" value="P:monoatomic ion transmembrane transport"/>
    <property type="evidence" value="ECO:0007669"/>
    <property type="project" value="UniProtKB-KW"/>
</dbReference>
<dbReference type="GO" id="GO:0090729">
    <property type="term" value="F:toxin activity"/>
    <property type="evidence" value="ECO:0007669"/>
    <property type="project" value="UniProtKB-KW"/>
</dbReference>
<feature type="signal peptide" evidence="6">
    <location>
        <begin position="1"/>
        <end position="19"/>
    </location>
</feature>
<dbReference type="InterPro" id="IPR036574">
    <property type="entry name" value="Scorpion_toxin-like_sf"/>
</dbReference>
<dbReference type="SUPFAM" id="SSF57095">
    <property type="entry name" value="Scorpion toxin-like"/>
    <property type="match status" value="1"/>
</dbReference>
<accession>A0A088DAZ8</accession>
<evidence type="ECO:0000256" key="1">
    <source>
        <dbReference type="ARBA" id="ARBA00004613"/>
    </source>
</evidence>
<dbReference type="AlphaFoldDB" id="A0A088DAZ8"/>
<dbReference type="GO" id="GO:0005576">
    <property type="term" value="C:extracellular region"/>
    <property type="evidence" value="ECO:0007669"/>
    <property type="project" value="UniProtKB-SubCell"/>
</dbReference>
<evidence type="ECO:0000256" key="5">
    <source>
        <dbReference type="ARBA" id="ARBA00022872"/>
    </source>
</evidence>
<keyword evidence="7" id="KW-0407">Ion channel</keyword>
<feature type="chain" id="PRO_5001836565" evidence="6">
    <location>
        <begin position="20"/>
        <end position="56"/>
    </location>
</feature>
<keyword evidence="3" id="KW-0800">Toxin</keyword>
<dbReference type="InterPro" id="IPR008911">
    <property type="entry name" value="Toxin_alpha-KTx_8/9"/>
</dbReference>
<evidence type="ECO:0000313" key="7">
    <source>
        <dbReference type="EMBL" id="AIL48759.1"/>
    </source>
</evidence>
<sequence length="56" mass="5926">MSRLFTLVLIVLAMNVMMAIISDPVVEAVGCEECPMYCKGKNAVPTCDGGVCNCNA</sequence>
<protein>
    <submittedName>
        <fullName evidence="7">Potassium channel blocker pMeKTx2-1</fullName>
    </submittedName>
</protein>
<keyword evidence="6" id="KW-0732">Signal</keyword>
<keyword evidence="5" id="KW-0872">Ion channel impairing toxin</keyword>
<dbReference type="EMBL" id="KF612501">
    <property type="protein sequence ID" value="AIL48759.1"/>
    <property type="molecule type" value="mRNA"/>
</dbReference>
<organism evidence="7">
    <name type="scientific">Mesobuthus eupeus</name>
    <name type="common">Lesser Asian scorpion</name>
    <name type="synonym">Buthus eupeus</name>
    <dbReference type="NCBI Taxonomy" id="34648"/>
    <lineage>
        <taxon>Eukaryota</taxon>
        <taxon>Metazoa</taxon>
        <taxon>Ecdysozoa</taxon>
        <taxon>Arthropoda</taxon>
        <taxon>Chelicerata</taxon>
        <taxon>Arachnida</taxon>
        <taxon>Scorpiones</taxon>
        <taxon>Buthida</taxon>
        <taxon>Buthoidea</taxon>
        <taxon>Buthidae</taxon>
        <taxon>Mesobuthus</taxon>
    </lineage>
</organism>
<evidence type="ECO:0000256" key="6">
    <source>
        <dbReference type="SAM" id="SignalP"/>
    </source>
</evidence>
<keyword evidence="7" id="KW-0406">Ion transport</keyword>
<evidence type="ECO:0000256" key="4">
    <source>
        <dbReference type="ARBA" id="ARBA00022773"/>
    </source>
</evidence>
<evidence type="ECO:0000256" key="3">
    <source>
        <dbReference type="ARBA" id="ARBA00022656"/>
    </source>
</evidence>
<dbReference type="GO" id="GO:0015459">
    <property type="term" value="F:potassium channel regulator activity"/>
    <property type="evidence" value="ECO:0007669"/>
    <property type="project" value="UniProtKB-KW"/>
</dbReference>
<dbReference type="Pfam" id="PF05453">
    <property type="entry name" value="Toxin_6"/>
    <property type="match status" value="1"/>
</dbReference>
<keyword evidence="2" id="KW-0964">Secreted</keyword>
<evidence type="ECO:0000256" key="2">
    <source>
        <dbReference type="ARBA" id="ARBA00022525"/>
    </source>
</evidence>
<keyword evidence="7" id="KW-0813">Transport</keyword>
<proteinExistence type="evidence at transcript level"/>
<comment type="subcellular location">
    <subcellularLocation>
        <location evidence="1">Secreted</location>
    </subcellularLocation>
</comment>
<dbReference type="GO" id="GO:0008200">
    <property type="term" value="F:ion channel inhibitor activity"/>
    <property type="evidence" value="ECO:0007669"/>
    <property type="project" value="InterPro"/>
</dbReference>
<reference evidence="7" key="1">
    <citation type="submission" date="2013-09" db="EMBL/GenBank/DDBJ databases">
        <title>Variability of potassium channel blockers in Mesobuthus eupeus.</title>
        <authorList>
            <person name="Kuzmenkov A.I."/>
            <person name="Vassilevski A.A."/>
            <person name="Grishin E.V."/>
        </authorList>
    </citation>
    <scope>NUCLEOTIDE SEQUENCE</scope>
</reference>